<dbReference type="AlphaFoldDB" id="A0A0D2HC73"/>
<dbReference type="VEuPathDB" id="FungiDB:Z520_05061"/>
<dbReference type="GeneID" id="27710807"/>
<name>A0A0D2HC73_9EURO</name>
<dbReference type="Proteomes" id="UP000053411">
    <property type="component" value="Unassembled WGS sequence"/>
</dbReference>
<accession>A0A0D2HC73</accession>
<dbReference type="RefSeq" id="XP_016633608.1">
    <property type="nucleotide sequence ID" value="XM_016775565.1"/>
</dbReference>
<dbReference type="OrthoDB" id="4133358at2759"/>
<proteinExistence type="predicted"/>
<gene>
    <name evidence="1" type="ORF">Z520_05061</name>
</gene>
<keyword evidence="2" id="KW-1185">Reference proteome</keyword>
<protein>
    <submittedName>
        <fullName evidence="1">Uncharacterized protein</fullName>
    </submittedName>
</protein>
<evidence type="ECO:0000313" key="1">
    <source>
        <dbReference type="EMBL" id="KIX99485.1"/>
    </source>
</evidence>
<evidence type="ECO:0000313" key="2">
    <source>
        <dbReference type="Proteomes" id="UP000053411"/>
    </source>
</evidence>
<dbReference type="EMBL" id="KN848069">
    <property type="protein sequence ID" value="KIX99485.1"/>
    <property type="molecule type" value="Genomic_DNA"/>
</dbReference>
<reference evidence="1 2" key="1">
    <citation type="submission" date="2015-01" db="EMBL/GenBank/DDBJ databases">
        <title>The Genome Sequence of Fonsecaea multimorphosa CBS 102226.</title>
        <authorList>
            <consortium name="The Broad Institute Genomics Platform"/>
            <person name="Cuomo C."/>
            <person name="de Hoog S."/>
            <person name="Gorbushina A."/>
            <person name="Stielow B."/>
            <person name="Teixiera M."/>
            <person name="Abouelleil A."/>
            <person name="Chapman S.B."/>
            <person name="Priest M."/>
            <person name="Young S.K."/>
            <person name="Wortman J."/>
            <person name="Nusbaum C."/>
            <person name="Birren B."/>
        </authorList>
    </citation>
    <scope>NUCLEOTIDE SEQUENCE [LARGE SCALE GENOMIC DNA]</scope>
    <source>
        <strain evidence="1 2">CBS 102226</strain>
    </source>
</reference>
<sequence>MATTTTFHSWIHHDSQADRDSLSSQKSQVFRHVAAHRKWERLQRTRKLRASALNVYHTFQEQGQPRSQIDTHFAGSCDPFDTLPIPHTYQVNELLQFDQRHLSPALAKSIISLHPSATFLQDELAAYGFLARIAAVKARCDPHPEAFNVVLKLKDKAMQQLRLNLSQTPLARLPKAVMSLLFAETWCYNLEAVAVHLRLLEVINSHSGLDTDDLICVLHSDIQRATLTLGSPLFTVDGNTWDILEAEYTAFLWPQSDADTSIQWPQLQPLVDMKKALVALHVLKTSEVSEAVRQAATIKFLHIMRTLLEQYRTSPDDVEQCVALAALYRLRLEANMERIPLFKITVYNAGKEILSRLQELLTVISNDAPSVRLWVLFVGTMSGDHWFREEFTIQAQTLGLTSTDRIKACLDVFEEQGVPYSLMDRPENC</sequence>
<organism evidence="1 2">
    <name type="scientific">Fonsecaea multimorphosa CBS 102226</name>
    <dbReference type="NCBI Taxonomy" id="1442371"/>
    <lineage>
        <taxon>Eukaryota</taxon>
        <taxon>Fungi</taxon>
        <taxon>Dikarya</taxon>
        <taxon>Ascomycota</taxon>
        <taxon>Pezizomycotina</taxon>
        <taxon>Eurotiomycetes</taxon>
        <taxon>Chaetothyriomycetidae</taxon>
        <taxon>Chaetothyriales</taxon>
        <taxon>Herpotrichiellaceae</taxon>
        <taxon>Fonsecaea</taxon>
    </lineage>
</organism>